<keyword evidence="8 10" id="KW-0030">Aminoacyl-tRNA synthetase</keyword>
<dbReference type="FunFam" id="1.10.730.10:FF:000008">
    <property type="entry name" value="Arginine--tRNA ligase"/>
    <property type="match status" value="1"/>
</dbReference>
<evidence type="ECO:0000256" key="7">
    <source>
        <dbReference type="ARBA" id="ARBA00022917"/>
    </source>
</evidence>
<dbReference type="OrthoDB" id="9803211at2"/>
<evidence type="ECO:0000256" key="2">
    <source>
        <dbReference type="ARBA" id="ARBA00005594"/>
    </source>
</evidence>
<dbReference type="SUPFAM" id="SSF47323">
    <property type="entry name" value="Anticodon-binding domain of a subclass of class I aminoacyl-tRNA synthetases"/>
    <property type="match status" value="1"/>
</dbReference>
<feature type="short sequence motif" description="'HIGH' region" evidence="10">
    <location>
        <begin position="132"/>
        <end position="142"/>
    </location>
</feature>
<evidence type="ECO:0000256" key="9">
    <source>
        <dbReference type="ARBA" id="ARBA00049339"/>
    </source>
</evidence>
<dbReference type="GO" id="GO:0006420">
    <property type="term" value="P:arginyl-tRNA aminoacylation"/>
    <property type="evidence" value="ECO:0007669"/>
    <property type="project" value="UniProtKB-UniRule"/>
</dbReference>
<dbReference type="SMART" id="SM00836">
    <property type="entry name" value="DALR_1"/>
    <property type="match status" value="1"/>
</dbReference>
<dbReference type="PANTHER" id="PTHR11956">
    <property type="entry name" value="ARGINYL-TRNA SYNTHETASE"/>
    <property type="match status" value="1"/>
</dbReference>
<sequence length="587" mass="65196">MNLFSDFEQRVRAALHTLFSEQGREVDAGLIDRVGVEPPRDRAHGDVSTNAALVLSKPLGLKPRELGVELGMILEKDEDVVAVEIAGPGFINLRLSDAFWARQLAAILTSGTAYGHSEVGAEKPVNVEYVSANPTGPMHVGHCRGAVVGDAIASLLAATGHAVTREYYINDAGGQVDVLARSAFLRYREALGEDIGEIPRGLYPGDYLKPVGEALKDEFGDKLLAQDESEWLPEVRDRAISAMMSMIRNDLADLGVSHDVFYSERSLRAEGHDRVAQAVQALRDRGLVYQGTLPPPKGQLPDDWEDREQTLFRSTEFGDDVDRPLLKSDGSYTYFASDIAYHYDKYLRGFRDMIDVLGADHGGYVKRMKAAVTAMSGGEAELEIRLCQLVKLFRAGEPVRMSKRSGDLVTLSEVVEEVGRDAVRFMMLFRKADAPLDFDFQTVTEQSKDNPVFYVQYAHARTASVRRQAKEEISDLDLRPTELAKADLTLLEDEGERGLIRLMADWPRLVQLSAEAQEPHRVAFYLYDLASAFHAHWNRGKDSPQLRFIKPEQRELTLARLALVSALGTVVRSGLEILGVQAPDEMH</sequence>
<keyword evidence="4 10" id="KW-0436">Ligase</keyword>
<dbReference type="Pfam" id="PF00750">
    <property type="entry name" value="tRNA-synt_1d"/>
    <property type="match status" value="1"/>
</dbReference>
<evidence type="ECO:0000256" key="10">
    <source>
        <dbReference type="HAMAP-Rule" id="MF_00123"/>
    </source>
</evidence>
<evidence type="ECO:0000256" key="4">
    <source>
        <dbReference type="ARBA" id="ARBA00022598"/>
    </source>
</evidence>
<evidence type="ECO:0000259" key="13">
    <source>
        <dbReference type="SMART" id="SM01016"/>
    </source>
</evidence>
<keyword evidence="6 10" id="KW-0067">ATP-binding</keyword>
<keyword evidence="7 10" id="KW-0648">Protein biosynthesis</keyword>
<keyword evidence="3 10" id="KW-0963">Cytoplasm</keyword>
<dbReference type="RefSeq" id="WP_092495405.1">
    <property type="nucleotide sequence ID" value="NZ_FOFG01000002.1"/>
</dbReference>
<name>A0A1H9CUR7_9HYPH</name>
<dbReference type="InterPro" id="IPR035684">
    <property type="entry name" value="ArgRS_core"/>
</dbReference>
<evidence type="ECO:0000256" key="1">
    <source>
        <dbReference type="ARBA" id="ARBA00004496"/>
    </source>
</evidence>
<feature type="domain" description="Arginyl tRNA synthetase N-terminal" evidence="13">
    <location>
        <begin position="5"/>
        <end position="95"/>
    </location>
</feature>
<dbReference type="GO" id="GO:0005737">
    <property type="term" value="C:cytoplasm"/>
    <property type="evidence" value="ECO:0007669"/>
    <property type="project" value="UniProtKB-SubCell"/>
</dbReference>
<dbReference type="SUPFAM" id="SSF52374">
    <property type="entry name" value="Nucleotidylyl transferase"/>
    <property type="match status" value="1"/>
</dbReference>
<dbReference type="STRING" id="1855383.SAMN05216548_102243"/>
<dbReference type="PRINTS" id="PR01038">
    <property type="entry name" value="TRNASYNTHARG"/>
</dbReference>
<dbReference type="AlphaFoldDB" id="A0A1H9CUR7"/>
<dbReference type="GO" id="GO:0005524">
    <property type="term" value="F:ATP binding"/>
    <property type="evidence" value="ECO:0007669"/>
    <property type="project" value="UniProtKB-UniRule"/>
</dbReference>
<dbReference type="InterPro" id="IPR014729">
    <property type="entry name" value="Rossmann-like_a/b/a_fold"/>
</dbReference>
<accession>A0A1H9CUR7</accession>
<dbReference type="Pfam" id="PF05746">
    <property type="entry name" value="DALR_1"/>
    <property type="match status" value="1"/>
</dbReference>
<dbReference type="SMART" id="SM01016">
    <property type="entry name" value="Arg_tRNA_synt_N"/>
    <property type="match status" value="1"/>
</dbReference>
<dbReference type="EC" id="6.1.1.19" evidence="10"/>
<dbReference type="EMBL" id="FOFG01000002">
    <property type="protein sequence ID" value="SEQ04318.1"/>
    <property type="molecule type" value="Genomic_DNA"/>
</dbReference>
<dbReference type="GO" id="GO:0004814">
    <property type="term" value="F:arginine-tRNA ligase activity"/>
    <property type="evidence" value="ECO:0007669"/>
    <property type="project" value="UniProtKB-UniRule"/>
</dbReference>
<dbReference type="Gene3D" id="1.10.730.10">
    <property type="entry name" value="Isoleucyl-tRNA Synthetase, Domain 1"/>
    <property type="match status" value="1"/>
</dbReference>
<reference evidence="14 15" key="1">
    <citation type="submission" date="2016-10" db="EMBL/GenBank/DDBJ databases">
        <authorList>
            <person name="de Groot N.N."/>
        </authorList>
    </citation>
    <scope>NUCLEOTIDE SEQUENCE [LARGE SCALE GENOMIC DNA]</scope>
    <source>
        <strain evidence="14 15">A52C2</strain>
    </source>
</reference>
<evidence type="ECO:0000256" key="8">
    <source>
        <dbReference type="ARBA" id="ARBA00023146"/>
    </source>
</evidence>
<dbReference type="Pfam" id="PF03485">
    <property type="entry name" value="Arg_tRNA_synt_N"/>
    <property type="match status" value="1"/>
</dbReference>
<dbReference type="Gene3D" id="3.40.50.620">
    <property type="entry name" value="HUPs"/>
    <property type="match status" value="1"/>
</dbReference>
<proteinExistence type="inferred from homology"/>
<dbReference type="Proteomes" id="UP000199647">
    <property type="component" value="Unassembled WGS sequence"/>
</dbReference>
<comment type="subunit">
    <text evidence="10">Monomer.</text>
</comment>
<dbReference type="NCBIfam" id="TIGR00456">
    <property type="entry name" value="argS"/>
    <property type="match status" value="1"/>
</dbReference>
<dbReference type="InterPro" id="IPR001278">
    <property type="entry name" value="Arg-tRNA-ligase"/>
</dbReference>
<gene>
    <name evidence="10" type="primary">argS</name>
    <name evidence="14" type="ORF">SAMN05216548_102243</name>
</gene>
<dbReference type="HAMAP" id="MF_00123">
    <property type="entry name" value="Arg_tRNA_synth"/>
    <property type="match status" value="1"/>
</dbReference>
<evidence type="ECO:0000313" key="15">
    <source>
        <dbReference type="Proteomes" id="UP000199647"/>
    </source>
</evidence>
<dbReference type="InterPro" id="IPR036695">
    <property type="entry name" value="Arg-tRNA-synth_N_sf"/>
</dbReference>
<comment type="catalytic activity">
    <reaction evidence="9 10">
        <text>tRNA(Arg) + L-arginine + ATP = L-arginyl-tRNA(Arg) + AMP + diphosphate</text>
        <dbReference type="Rhea" id="RHEA:20301"/>
        <dbReference type="Rhea" id="RHEA-COMP:9658"/>
        <dbReference type="Rhea" id="RHEA-COMP:9673"/>
        <dbReference type="ChEBI" id="CHEBI:30616"/>
        <dbReference type="ChEBI" id="CHEBI:32682"/>
        <dbReference type="ChEBI" id="CHEBI:33019"/>
        <dbReference type="ChEBI" id="CHEBI:78442"/>
        <dbReference type="ChEBI" id="CHEBI:78513"/>
        <dbReference type="ChEBI" id="CHEBI:456215"/>
        <dbReference type="EC" id="6.1.1.19"/>
    </reaction>
</comment>
<dbReference type="PROSITE" id="PS00178">
    <property type="entry name" value="AA_TRNA_LIGASE_I"/>
    <property type="match status" value="1"/>
</dbReference>
<dbReference type="Gene3D" id="3.30.1360.70">
    <property type="entry name" value="Arginyl tRNA synthetase N-terminal domain"/>
    <property type="match status" value="1"/>
</dbReference>
<dbReference type="InterPro" id="IPR008909">
    <property type="entry name" value="DALR_anticod-bd"/>
</dbReference>
<dbReference type="InterPro" id="IPR001412">
    <property type="entry name" value="aa-tRNA-synth_I_CS"/>
</dbReference>
<organism evidence="14 15">
    <name type="scientific">Faunimonas pinastri</name>
    <dbReference type="NCBI Taxonomy" id="1855383"/>
    <lineage>
        <taxon>Bacteria</taxon>
        <taxon>Pseudomonadati</taxon>
        <taxon>Pseudomonadota</taxon>
        <taxon>Alphaproteobacteria</taxon>
        <taxon>Hyphomicrobiales</taxon>
        <taxon>Afifellaceae</taxon>
        <taxon>Faunimonas</taxon>
    </lineage>
</organism>
<comment type="similarity">
    <text evidence="2 10 11">Belongs to the class-I aminoacyl-tRNA synthetase family.</text>
</comment>
<comment type="subcellular location">
    <subcellularLocation>
        <location evidence="1 10">Cytoplasm</location>
    </subcellularLocation>
</comment>
<evidence type="ECO:0000313" key="14">
    <source>
        <dbReference type="EMBL" id="SEQ04318.1"/>
    </source>
</evidence>
<feature type="domain" description="DALR anticodon binding" evidence="12">
    <location>
        <begin position="455"/>
        <end position="586"/>
    </location>
</feature>
<evidence type="ECO:0000256" key="3">
    <source>
        <dbReference type="ARBA" id="ARBA00022490"/>
    </source>
</evidence>
<dbReference type="CDD" id="cd00671">
    <property type="entry name" value="ArgRS_core"/>
    <property type="match status" value="1"/>
</dbReference>
<evidence type="ECO:0000256" key="5">
    <source>
        <dbReference type="ARBA" id="ARBA00022741"/>
    </source>
</evidence>
<keyword evidence="15" id="KW-1185">Reference proteome</keyword>
<evidence type="ECO:0000256" key="11">
    <source>
        <dbReference type="RuleBase" id="RU363038"/>
    </source>
</evidence>
<dbReference type="InterPro" id="IPR005148">
    <property type="entry name" value="Arg-tRNA-synth_N"/>
</dbReference>
<evidence type="ECO:0000259" key="12">
    <source>
        <dbReference type="SMART" id="SM00836"/>
    </source>
</evidence>
<evidence type="ECO:0000256" key="6">
    <source>
        <dbReference type="ARBA" id="ARBA00022840"/>
    </source>
</evidence>
<dbReference type="SUPFAM" id="SSF55190">
    <property type="entry name" value="Arginyl-tRNA synthetase (ArgRS), N-terminal 'additional' domain"/>
    <property type="match status" value="1"/>
</dbReference>
<protein>
    <recommendedName>
        <fullName evidence="10">Arginine--tRNA ligase</fullName>
        <ecNumber evidence="10">6.1.1.19</ecNumber>
    </recommendedName>
    <alternativeName>
        <fullName evidence="10">Arginyl-tRNA synthetase</fullName>
        <shortName evidence="10">ArgRS</shortName>
    </alternativeName>
</protein>
<keyword evidence="5 10" id="KW-0547">Nucleotide-binding</keyword>
<dbReference type="PANTHER" id="PTHR11956:SF5">
    <property type="entry name" value="ARGININE--TRNA LIGASE, CYTOPLASMIC"/>
    <property type="match status" value="1"/>
</dbReference>
<dbReference type="InterPro" id="IPR009080">
    <property type="entry name" value="tRNAsynth_Ia_anticodon-bd"/>
</dbReference>